<accession>A0A914ELT5</accession>
<dbReference type="GO" id="GO:0022857">
    <property type="term" value="F:transmembrane transporter activity"/>
    <property type="evidence" value="ECO:0007669"/>
    <property type="project" value="TreeGrafter"/>
</dbReference>
<reference evidence="7" key="1">
    <citation type="submission" date="2022-11" db="UniProtKB">
        <authorList>
            <consortium name="WormBaseParasite"/>
        </authorList>
    </citation>
    <scope>IDENTIFICATION</scope>
</reference>
<evidence type="ECO:0000313" key="6">
    <source>
        <dbReference type="Proteomes" id="UP000887540"/>
    </source>
</evidence>
<evidence type="ECO:0000256" key="2">
    <source>
        <dbReference type="ARBA" id="ARBA00022692"/>
    </source>
</evidence>
<dbReference type="AlphaFoldDB" id="A0A914ELT5"/>
<evidence type="ECO:0000256" key="1">
    <source>
        <dbReference type="ARBA" id="ARBA00004141"/>
    </source>
</evidence>
<dbReference type="GO" id="GO:0016020">
    <property type="term" value="C:membrane"/>
    <property type="evidence" value="ECO:0007669"/>
    <property type="project" value="UniProtKB-SubCell"/>
</dbReference>
<keyword evidence="6" id="KW-1185">Reference proteome</keyword>
<evidence type="ECO:0000256" key="4">
    <source>
        <dbReference type="ARBA" id="ARBA00023136"/>
    </source>
</evidence>
<keyword evidence="2 5" id="KW-0812">Transmembrane</keyword>
<keyword evidence="3 5" id="KW-1133">Transmembrane helix</keyword>
<dbReference type="WBParaSite" id="ACRNAN_scaffold9405.g6324.t1">
    <property type="protein sequence ID" value="ACRNAN_scaffold9405.g6324.t1"/>
    <property type="gene ID" value="ACRNAN_scaffold9405.g6324"/>
</dbReference>
<evidence type="ECO:0000256" key="3">
    <source>
        <dbReference type="ARBA" id="ARBA00022989"/>
    </source>
</evidence>
<dbReference type="InterPro" id="IPR050382">
    <property type="entry name" value="MFS_Na/Anion_cotransporter"/>
</dbReference>
<protein>
    <submittedName>
        <fullName evidence="7">Inorganic phosphate cotransporter</fullName>
    </submittedName>
</protein>
<feature type="transmembrane region" description="Helical" evidence="5">
    <location>
        <begin position="31"/>
        <end position="51"/>
    </location>
</feature>
<dbReference type="GO" id="GO:0006820">
    <property type="term" value="P:monoatomic anion transport"/>
    <property type="evidence" value="ECO:0007669"/>
    <property type="project" value="TreeGrafter"/>
</dbReference>
<evidence type="ECO:0000256" key="5">
    <source>
        <dbReference type="SAM" id="Phobius"/>
    </source>
</evidence>
<dbReference type="Gene3D" id="1.20.1250.20">
    <property type="entry name" value="MFS general substrate transporter like domains"/>
    <property type="match status" value="1"/>
</dbReference>
<name>A0A914ELT5_9BILA</name>
<dbReference type="PANTHER" id="PTHR11662:SF405">
    <property type="entry name" value="PROTEIN CBG12249"/>
    <property type="match status" value="1"/>
</dbReference>
<evidence type="ECO:0000313" key="7">
    <source>
        <dbReference type="WBParaSite" id="ACRNAN_scaffold9405.g6324.t1"/>
    </source>
</evidence>
<comment type="subcellular location">
    <subcellularLocation>
        <location evidence="1">Membrane</location>
        <topology evidence="1">Multi-pass membrane protein</topology>
    </subcellularLocation>
</comment>
<feature type="transmembrane region" description="Helical" evidence="5">
    <location>
        <begin position="90"/>
        <end position="111"/>
    </location>
</feature>
<dbReference type="InterPro" id="IPR036259">
    <property type="entry name" value="MFS_trans_sf"/>
</dbReference>
<dbReference type="Proteomes" id="UP000887540">
    <property type="component" value="Unplaced"/>
</dbReference>
<organism evidence="6 7">
    <name type="scientific">Acrobeloides nanus</name>
    <dbReference type="NCBI Taxonomy" id="290746"/>
    <lineage>
        <taxon>Eukaryota</taxon>
        <taxon>Metazoa</taxon>
        <taxon>Ecdysozoa</taxon>
        <taxon>Nematoda</taxon>
        <taxon>Chromadorea</taxon>
        <taxon>Rhabditida</taxon>
        <taxon>Tylenchina</taxon>
        <taxon>Cephalobomorpha</taxon>
        <taxon>Cephaloboidea</taxon>
        <taxon>Cephalobidae</taxon>
        <taxon>Acrobeloides</taxon>
    </lineage>
</organism>
<proteinExistence type="predicted"/>
<dbReference type="SUPFAM" id="SSF103473">
    <property type="entry name" value="MFS general substrate transporter"/>
    <property type="match status" value="1"/>
</dbReference>
<dbReference type="PANTHER" id="PTHR11662">
    <property type="entry name" value="SOLUTE CARRIER FAMILY 17"/>
    <property type="match status" value="1"/>
</dbReference>
<sequence>MYTSGSQIGNSLGSFLSSQLCSLSFLDGWPLIFYLYGTVGFICAIIWFVFAQDTPEKCNFMSEDEKLYLYAVIQQRTKSNEGSKEEWENIFGIIILLNLASSIFFITFGSAEMQPWAKSNKTVPVA</sequence>
<keyword evidence="4 5" id="KW-0472">Membrane</keyword>